<gene>
    <name evidence="3" type="ORF">ATO10_08633</name>
</gene>
<feature type="domain" description="SseB protein N-terminal" evidence="2">
    <location>
        <begin position="15"/>
        <end position="123"/>
    </location>
</feature>
<reference evidence="3 4" key="1">
    <citation type="submission" date="2013-04" db="EMBL/GenBank/DDBJ databases">
        <title>Shimia sp. 22II-S11-Z10 Genome Sequencing.</title>
        <authorList>
            <person name="Lai Q."/>
            <person name="Li G."/>
            <person name="Shao Z."/>
        </authorList>
    </citation>
    <scope>NUCLEOTIDE SEQUENCE [LARGE SCALE GENOMIC DNA]</scope>
    <source>
        <strain evidence="4">22II-S11-Z10</strain>
    </source>
</reference>
<evidence type="ECO:0000313" key="3">
    <source>
        <dbReference type="EMBL" id="KCV81898.1"/>
    </source>
</evidence>
<dbReference type="Proteomes" id="UP000024836">
    <property type="component" value="Unassembled WGS sequence"/>
</dbReference>
<organism evidence="3 4">
    <name type="scientific">Actibacterium atlanticum</name>
    <dbReference type="NCBI Taxonomy" id="1461693"/>
    <lineage>
        <taxon>Bacteria</taxon>
        <taxon>Pseudomonadati</taxon>
        <taxon>Pseudomonadota</taxon>
        <taxon>Alphaproteobacteria</taxon>
        <taxon>Rhodobacterales</taxon>
        <taxon>Roseobacteraceae</taxon>
        <taxon>Actibacterium</taxon>
    </lineage>
</organism>
<evidence type="ECO:0000259" key="2">
    <source>
        <dbReference type="Pfam" id="PF07179"/>
    </source>
</evidence>
<comment type="caution">
    <text evidence="3">The sequence shown here is derived from an EMBL/GenBank/DDBJ whole genome shotgun (WGS) entry which is preliminary data.</text>
</comment>
<dbReference type="eggNOG" id="ENOG502Z7MU">
    <property type="taxonomic scope" value="Bacteria"/>
</dbReference>
<name>A0A058ZK12_9RHOB</name>
<dbReference type="RefSeq" id="WP_035250526.1">
    <property type="nucleotide sequence ID" value="NZ_AQQY01000005.1"/>
</dbReference>
<sequence length="266" mass="27777">MTDTPDMTPLDTAHAAMEAAPADDAARLRFFERLADSELFLLLAEEVAGDNVTPRVFSVEGGSYVLVFDREERLADFVGEPAPYVALSGRLIATMLKDQEIGLGVNLSVAPSSILMPAEAISWLANTLAQAPNEVEAKPVEVSAPQGVPEALLSALDTKLVSAAGLAPLVYLVGVEYEDGQHGHMLAFIDAADGAEGALAQAASEALTFSGIEAGAMDVAFFAASDPIAASLARVGLRFDIPEPAKPQAVAPKAPGMDPQKPPKLR</sequence>
<proteinExistence type="predicted"/>
<dbReference type="OrthoDB" id="7831317at2"/>
<dbReference type="STRING" id="1461693.ATO10_08633"/>
<dbReference type="Pfam" id="PF07179">
    <property type="entry name" value="SseB"/>
    <property type="match status" value="1"/>
</dbReference>
<dbReference type="AlphaFoldDB" id="A0A058ZK12"/>
<dbReference type="InterPro" id="IPR009839">
    <property type="entry name" value="SseB_N"/>
</dbReference>
<evidence type="ECO:0000256" key="1">
    <source>
        <dbReference type="SAM" id="MobiDB-lite"/>
    </source>
</evidence>
<evidence type="ECO:0000313" key="4">
    <source>
        <dbReference type="Proteomes" id="UP000024836"/>
    </source>
</evidence>
<protein>
    <recommendedName>
        <fullName evidence="2">SseB protein N-terminal domain-containing protein</fullName>
    </recommendedName>
</protein>
<keyword evidence="4" id="KW-1185">Reference proteome</keyword>
<dbReference type="EMBL" id="AQQY01000005">
    <property type="protein sequence ID" value="KCV81898.1"/>
    <property type="molecule type" value="Genomic_DNA"/>
</dbReference>
<feature type="region of interest" description="Disordered" evidence="1">
    <location>
        <begin position="246"/>
        <end position="266"/>
    </location>
</feature>
<feature type="compositionally biased region" description="Low complexity" evidence="1">
    <location>
        <begin position="246"/>
        <end position="255"/>
    </location>
</feature>
<accession>A0A058ZK12</accession>
<dbReference type="PATRIC" id="fig|1461693.3.peg.1752"/>